<dbReference type="InterPro" id="IPR013083">
    <property type="entry name" value="Znf_RING/FYVE/PHD"/>
</dbReference>
<evidence type="ECO:0000259" key="1">
    <source>
        <dbReference type="Pfam" id="PF18891"/>
    </source>
</evidence>
<dbReference type="InterPro" id="IPR043003">
    <property type="entry name" value="FANCL_d3_sf"/>
</dbReference>
<name>A0A1J1HS79_9DIPT</name>
<dbReference type="OrthoDB" id="10263265at2759"/>
<reference evidence="2 3" key="1">
    <citation type="submission" date="2015-04" db="EMBL/GenBank/DDBJ databases">
        <authorList>
            <person name="Syromyatnikov M.Y."/>
            <person name="Popov V.N."/>
        </authorList>
    </citation>
    <scope>NUCLEOTIDE SEQUENCE [LARGE SCALE GENOMIC DNA]</scope>
</reference>
<dbReference type="InterPro" id="IPR044037">
    <property type="entry name" value="FANCL_d3"/>
</dbReference>
<dbReference type="Pfam" id="PF18891">
    <property type="entry name" value="FANCL_d3"/>
    <property type="match status" value="1"/>
</dbReference>
<evidence type="ECO:0000313" key="3">
    <source>
        <dbReference type="Proteomes" id="UP000183832"/>
    </source>
</evidence>
<protein>
    <submittedName>
        <fullName evidence="2">CLUMA_CG004084, isoform A</fullName>
    </submittedName>
</protein>
<dbReference type="EMBL" id="CVRI01000018">
    <property type="protein sequence ID" value="CRK90378.1"/>
    <property type="molecule type" value="Genomic_DNA"/>
</dbReference>
<dbReference type="Gene3D" id="3.30.40.10">
    <property type="entry name" value="Zinc/RING finger domain, C3HC4 (zinc finger)"/>
    <property type="match status" value="1"/>
</dbReference>
<accession>A0A1J1HS79</accession>
<proteinExistence type="predicted"/>
<organism evidence="2 3">
    <name type="scientific">Clunio marinus</name>
    <dbReference type="NCBI Taxonomy" id="568069"/>
    <lineage>
        <taxon>Eukaryota</taxon>
        <taxon>Metazoa</taxon>
        <taxon>Ecdysozoa</taxon>
        <taxon>Arthropoda</taxon>
        <taxon>Hexapoda</taxon>
        <taxon>Insecta</taxon>
        <taxon>Pterygota</taxon>
        <taxon>Neoptera</taxon>
        <taxon>Endopterygota</taxon>
        <taxon>Diptera</taxon>
        <taxon>Nematocera</taxon>
        <taxon>Chironomoidea</taxon>
        <taxon>Chironomidae</taxon>
        <taxon>Clunio</taxon>
    </lineage>
</organism>
<dbReference type="Proteomes" id="UP000183832">
    <property type="component" value="Unassembled WGS sequence"/>
</dbReference>
<feature type="domain" description="FANCL UBC-like" evidence="1">
    <location>
        <begin position="2"/>
        <end position="75"/>
    </location>
</feature>
<sequence length="115" mass="13645">MKTNWRLIKYSNNIFIRIEFTNPLNIEEVKVTFHGQSDVVNEMTETYNSRCDDFQDSNTFIYDKLLNIFDIPFFPATEQDEINCSICLSYRCEENRVPVVCCDNMKCDSMYHQLS</sequence>
<dbReference type="STRING" id="568069.A0A1J1HS79"/>
<gene>
    <name evidence="2" type="ORF">CLUMA_CG004084</name>
</gene>
<dbReference type="Gene3D" id="3.10.110.20">
    <property type="entry name" value="RWD domain-like"/>
    <property type="match status" value="1"/>
</dbReference>
<keyword evidence="3" id="KW-1185">Reference proteome</keyword>
<evidence type="ECO:0000313" key="2">
    <source>
        <dbReference type="EMBL" id="CRK90378.1"/>
    </source>
</evidence>
<dbReference type="AlphaFoldDB" id="A0A1J1HS79"/>